<evidence type="ECO:0000313" key="1">
    <source>
        <dbReference type="EMBL" id="QDV22552.1"/>
    </source>
</evidence>
<accession>A0A518G1U7</accession>
<reference evidence="1 2" key="1">
    <citation type="submission" date="2019-02" db="EMBL/GenBank/DDBJ databases">
        <title>Deep-cultivation of Planctomycetes and their phenomic and genomic characterization uncovers novel biology.</title>
        <authorList>
            <person name="Wiegand S."/>
            <person name="Jogler M."/>
            <person name="Boedeker C."/>
            <person name="Pinto D."/>
            <person name="Vollmers J."/>
            <person name="Rivas-Marin E."/>
            <person name="Kohn T."/>
            <person name="Peeters S.H."/>
            <person name="Heuer A."/>
            <person name="Rast P."/>
            <person name="Oberbeckmann S."/>
            <person name="Bunk B."/>
            <person name="Jeske O."/>
            <person name="Meyerdierks A."/>
            <person name="Storesund J.E."/>
            <person name="Kallscheuer N."/>
            <person name="Luecker S."/>
            <person name="Lage O.M."/>
            <person name="Pohl T."/>
            <person name="Merkel B.J."/>
            <person name="Hornburger P."/>
            <person name="Mueller R.-W."/>
            <person name="Bruemmer F."/>
            <person name="Labrenz M."/>
            <person name="Spormann A.M."/>
            <person name="Op den Camp H."/>
            <person name="Overmann J."/>
            <person name="Amann R."/>
            <person name="Jetten M.S.M."/>
            <person name="Mascher T."/>
            <person name="Medema M.H."/>
            <person name="Devos D.P."/>
            <person name="Kaster A.-K."/>
            <person name="Ovreas L."/>
            <person name="Rohde M."/>
            <person name="Galperin M.Y."/>
            <person name="Jogler C."/>
        </authorList>
    </citation>
    <scope>NUCLEOTIDE SEQUENCE [LARGE SCALE GENOMIC DNA]</scope>
    <source>
        <strain evidence="1 2">Q31a</strain>
    </source>
</reference>
<dbReference type="EMBL" id="CP036298">
    <property type="protein sequence ID" value="QDV22552.1"/>
    <property type="molecule type" value="Genomic_DNA"/>
</dbReference>
<gene>
    <name evidence="1" type="ORF">Q31a_08380</name>
</gene>
<protein>
    <submittedName>
        <fullName evidence="1">Uncharacterized protein</fullName>
    </submittedName>
</protein>
<dbReference type="KEGG" id="ahel:Q31a_08380"/>
<evidence type="ECO:0000313" key="2">
    <source>
        <dbReference type="Proteomes" id="UP000318017"/>
    </source>
</evidence>
<proteinExistence type="predicted"/>
<name>A0A518G1U7_9BACT</name>
<keyword evidence="2" id="KW-1185">Reference proteome</keyword>
<sequence length="51" mass="5891">MWLSRYDLATGEYRTHFVTKIGVSLRSWRPQQAHFVSKTYAGLQYTSTGGH</sequence>
<organism evidence="1 2">
    <name type="scientific">Aureliella helgolandensis</name>
    <dbReference type="NCBI Taxonomy" id="2527968"/>
    <lineage>
        <taxon>Bacteria</taxon>
        <taxon>Pseudomonadati</taxon>
        <taxon>Planctomycetota</taxon>
        <taxon>Planctomycetia</taxon>
        <taxon>Pirellulales</taxon>
        <taxon>Pirellulaceae</taxon>
        <taxon>Aureliella</taxon>
    </lineage>
</organism>
<dbReference type="Proteomes" id="UP000318017">
    <property type="component" value="Chromosome"/>
</dbReference>
<dbReference type="AlphaFoldDB" id="A0A518G1U7"/>